<evidence type="ECO:0000256" key="1">
    <source>
        <dbReference type="ARBA" id="ARBA00010466"/>
    </source>
</evidence>
<feature type="domain" description="CggR N-terminal DNA binding" evidence="6">
    <location>
        <begin position="20"/>
        <end position="89"/>
    </location>
</feature>
<comment type="caution">
    <text evidence="7">The sequence shown here is derived from an EMBL/GenBank/DDBJ whole genome shotgun (WGS) entry which is preliminary data.</text>
</comment>
<dbReference type="InterPro" id="IPR036388">
    <property type="entry name" value="WH-like_DNA-bd_sf"/>
</dbReference>
<dbReference type="Gene3D" id="1.10.10.10">
    <property type="entry name" value="Winged helix-like DNA-binding domain superfamily/Winged helix DNA-binding domain"/>
    <property type="match status" value="1"/>
</dbReference>
<reference evidence="7 8" key="1">
    <citation type="submission" date="2023-07" db="EMBL/GenBank/DDBJ databases">
        <title>Genomic Encyclopedia of Type Strains, Phase IV (KMG-IV): sequencing the most valuable type-strain genomes for metagenomic binning, comparative biology and taxonomic classification.</title>
        <authorList>
            <person name="Goeker M."/>
        </authorList>
    </citation>
    <scope>NUCLEOTIDE SEQUENCE [LARGE SCALE GENOMIC DNA]</scope>
    <source>
        <strain evidence="7 8">DSM 19154</strain>
    </source>
</reference>
<keyword evidence="3" id="KW-0238">DNA-binding</keyword>
<dbReference type="InterPro" id="IPR036390">
    <property type="entry name" value="WH_DNA-bd_sf"/>
</dbReference>
<evidence type="ECO:0000256" key="3">
    <source>
        <dbReference type="ARBA" id="ARBA00023125"/>
    </source>
</evidence>
<evidence type="ECO:0000313" key="7">
    <source>
        <dbReference type="EMBL" id="MDQ0206693.1"/>
    </source>
</evidence>
<dbReference type="InterPro" id="IPR051054">
    <property type="entry name" value="SorC_transcr_regulators"/>
</dbReference>
<organism evidence="7 8">
    <name type="scientific">Alkalicoccobacillus murimartini</name>
    <dbReference type="NCBI Taxonomy" id="171685"/>
    <lineage>
        <taxon>Bacteria</taxon>
        <taxon>Bacillati</taxon>
        <taxon>Bacillota</taxon>
        <taxon>Bacilli</taxon>
        <taxon>Bacillales</taxon>
        <taxon>Bacillaceae</taxon>
        <taxon>Alkalicoccobacillus</taxon>
    </lineage>
</organism>
<dbReference type="SUPFAM" id="SSF46785">
    <property type="entry name" value="Winged helix' DNA-binding domain"/>
    <property type="match status" value="1"/>
</dbReference>
<dbReference type="InterPro" id="IPR007324">
    <property type="entry name" value="Sugar-bd_dom_put"/>
</dbReference>
<dbReference type="Pfam" id="PF21715">
    <property type="entry name" value="CggR_N"/>
    <property type="match status" value="1"/>
</dbReference>
<proteinExistence type="inferred from homology"/>
<protein>
    <submittedName>
        <fullName evidence="7">Central glycolytic genes regulator</fullName>
    </submittedName>
</protein>
<name>A0ABT9YFR2_9BACI</name>
<feature type="domain" description="Sugar-binding" evidence="5">
    <location>
        <begin position="94"/>
        <end position="339"/>
    </location>
</feature>
<dbReference type="InterPro" id="IPR037171">
    <property type="entry name" value="NagB/RpiA_transferase-like"/>
</dbReference>
<dbReference type="PANTHER" id="PTHR34294">
    <property type="entry name" value="TRANSCRIPTIONAL REGULATOR-RELATED"/>
    <property type="match status" value="1"/>
</dbReference>
<keyword evidence="8" id="KW-1185">Reference proteome</keyword>
<evidence type="ECO:0000259" key="5">
    <source>
        <dbReference type="Pfam" id="PF04198"/>
    </source>
</evidence>
<evidence type="ECO:0000256" key="2">
    <source>
        <dbReference type="ARBA" id="ARBA00023015"/>
    </source>
</evidence>
<dbReference type="Proteomes" id="UP001225034">
    <property type="component" value="Unassembled WGS sequence"/>
</dbReference>
<evidence type="ECO:0000256" key="4">
    <source>
        <dbReference type="ARBA" id="ARBA00023163"/>
    </source>
</evidence>
<dbReference type="InterPro" id="IPR048715">
    <property type="entry name" value="CggR_N"/>
</dbReference>
<dbReference type="Gene3D" id="3.40.50.1360">
    <property type="match status" value="1"/>
</dbReference>
<evidence type="ECO:0000313" key="8">
    <source>
        <dbReference type="Proteomes" id="UP001225034"/>
    </source>
</evidence>
<keyword evidence="4" id="KW-0804">Transcription</keyword>
<sequence length="341" mass="38024">MMRKLVNIQKQLVPELVETMQKRYRMLQFVYLRQPIGRRALAVNLQLSERVVRGEVTFLKEQRLVTFTTAGMSLTREGETVLVQLDDTMKELLGLKAFESELQDKLGVKKAVIVAGDSDEEDWVKQEMGQACVKELKAIIEPRSVVAVMGGTTLAAVAQMMTPDPKVSQTIFVPARGGLGERVENQANTISAEFADRAGAEYRLMHVPDQLSEEAYASLVMEPSVKEILDLIKTSRILLHGIGDATRMAARRSSEEPFMNKLKREHAIAEAFGYYFNQSGEIIHKQRTIGLQLDELDTGKHVISVAGGASKANAIKAYMQHRPSDVLITDEAAARRLLQEI</sequence>
<dbReference type="EMBL" id="JAUSUA010000002">
    <property type="protein sequence ID" value="MDQ0206693.1"/>
    <property type="molecule type" value="Genomic_DNA"/>
</dbReference>
<comment type="similarity">
    <text evidence="1">Belongs to the SorC transcriptional regulatory family.</text>
</comment>
<dbReference type="Pfam" id="PF04198">
    <property type="entry name" value="Sugar-bind"/>
    <property type="match status" value="1"/>
</dbReference>
<accession>A0ABT9YFR2</accession>
<keyword evidence="2" id="KW-0805">Transcription regulation</keyword>
<dbReference type="SUPFAM" id="SSF100950">
    <property type="entry name" value="NagB/RpiA/CoA transferase-like"/>
    <property type="match status" value="1"/>
</dbReference>
<dbReference type="PANTHER" id="PTHR34294:SF5">
    <property type="entry name" value="CENTRAL GLYCOLYTIC GENES REGULATOR"/>
    <property type="match status" value="1"/>
</dbReference>
<gene>
    <name evidence="7" type="ORF">J2S05_001492</name>
</gene>
<evidence type="ECO:0000259" key="6">
    <source>
        <dbReference type="Pfam" id="PF21715"/>
    </source>
</evidence>